<dbReference type="FunFam" id="3.40.50.720:FF:000084">
    <property type="entry name" value="Short-chain dehydrogenase reductase"/>
    <property type="match status" value="1"/>
</dbReference>
<dbReference type="AlphaFoldDB" id="A0ABD3RGC7"/>
<organism evidence="6 7">
    <name type="scientific">Cyclostephanos tholiformis</name>
    <dbReference type="NCBI Taxonomy" id="382380"/>
    <lineage>
        <taxon>Eukaryota</taxon>
        <taxon>Sar</taxon>
        <taxon>Stramenopiles</taxon>
        <taxon>Ochrophyta</taxon>
        <taxon>Bacillariophyta</taxon>
        <taxon>Coscinodiscophyceae</taxon>
        <taxon>Thalassiosirophycidae</taxon>
        <taxon>Stephanodiscales</taxon>
        <taxon>Stephanodiscaceae</taxon>
        <taxon>Cyclostephanos</taxon>
    </lineage>
</organism>
<feature type="region of interest" description="Disordered" evidence="4">
    <location>
        <begin position="149"/>
        <end position="170"/>
    </location>
</feature>
<sequence length="447" mass="47853">MAVMAIRRRSLGVLIPCILLLHAGAFEARRSAAFAFSVVRNTRGGMIGGDFMTRGSTSAAAASDDDDDDDHEHYDDDDEDDDAVATPSPRYFDLSGKTALITGSSGGIGKSIALTFANAGCDVILHYNERRDGALSTYGEINRRYRRYKRDVGSSSSSSSSSSSRTTSSPGMCLGVVCADFRDSRSVDAMFDAVVEGISRGKEGFRDAHPRRRLDVLVNNAGIVTKLAMEDDDDETLASYHETMAVNLHAPLRLMRRAHRHMKGSGGGRGGGGVIINNTSVHGTRSVEYMTSYAASKAALESLTRGLAIEYAPDGVRVNAIAPGVVPVERTASMFSDRNVVDMWTPRIPLGRLGTVEDVAHATLLLATNEWMTGTVLTLDGGMMARANMPIRPRPAIPHPTPPPSQPRSKVPAGGGESGGYDDRLDSCRPEKGSSLRDVLFEVPSAT</sequence>
<evidence type="ECO:0000256" key="4">
    <source>
        <dbReference type="SAM" id="MobiDB-lite"/>
    </source>
</evidence>
<keyword evidence="5" id="KW-0732">Signal</keyword>
<comment type="similarity">
    <text evidence="1 3">Belongs to the short-chain dehydrogenases/reductases (SDR) family.</text>
</comment>
<evidence type="ECO:0000256" key="3">
    <source>
        <dbReference type="RuleBase" id="RU000363"/>
    </source>
</evidence>
<reference evidence="6 7" key="1">
    <citation type="submission" date="2024-10" db="EMBL/GenBank/DDBJ databases">
        <title>Updated reference genomes for cyclostephanoid diatoms.</title>
        <authorList>
            <person name="Roberts W.R."/>
            <person name="Alverson A.J."/>
        </authorList>
    </citation>
    <scope>NUCLEOTIDE SEQUENCE [LARGE SCALE GENOMIC DNA]</scope>
    <source>
        <strain evidence="6 7">AJA228-03</strain>
    </source>
</reference>
<evidence type="ECO:0000313" key="6">
    <source>
        <dbReference type="EMBL" id="KAL3812102.1"/>
    </source>
</evidence>
<keyword evidence="7" id="KW-1185">Reference proteome</keyword>
<dbReference type="GO" id="GO:0016491">
    <property type="term" value="F:oxidoreductase activity"/>
    <property type="evidence" value="ECO:0007669"/>
    <property type="project" value="UniProtKB-KW"/>
</dbReference>
<dbReference type="PRINTS" id="PR00081">
    <property type="entry name" value="GDHRDH"/>
</dbReference>
<feature type="region of interest" description="Disordered" evidence="4">
    <location>
        <begin position="57"/>
        <end position="88"/>
    </location>
</feature>
<dbReference type="PANTHER" id="PTHR43639:SF1">
    <property type="entry name" value="SHORT-CHAIN DEHYDROGENASE_REDUCTASE FAMILY PROTEIN"/>
    <property type="match status" value="1"/>
</dbReference>
<gene>
    <name evidence="6" type="ORF">ACHAXA_009437</name>
</gene>
<feature type="chain" id="PRO_5044835367" evidence="5">
    <location>
        <begin position="26"/>
        <end position="447"/>
    </location>
</feature>
<dbReference type="InterPro" id="IPR036291">
    <property type="entry name" value="NAD(P)-bd_dom_sf"/>
</dbReference>
<feature type="region of interest" description="Disordered" evidence="4">
    <location>
        <begin position="389"/>
        <end position="447"/>
    </location>
</feature>
<dbReference type="Proteomes" id="UP001530377">
    <property type="component" value="Unassembled WGS sequence"/>
</dbReference>
<dbReference type="Pfam" id="PF13561">
    <property type="entry name" value="adh_short_C2"/>
    <property type="match status" value="1"/>
</dbReference>
<dbReference type="Pfam" id="PF00106">
    <property type="entry name" value="adh_short"/>
    <property type="match status" value="1"/>
</dbReference>
<feature type="compositionally biased region" description="Low complexity" evidence="4">
    <location>
        <begin position="154"/>
        <end position="169"/>
    </location>
</feature>
<feature type="compositionally biased region" description="Pro residues" evidence="4">
    <location>
        <begin position="392"/>
        <end position="406"/>
    </location>
</feature>
<dbReference type="PANTHER" id="PTHR43639">
    <property type="entry name" value="OXIDOREDUCTASE, SHORT-CHAIN DEHYDROGENASE/REDUCTASE FAMILY (AFU_ORTHOLOGUE AFUA_5G02870)"/>
    <property type="match status" value="1"/>
</dbReference>
<dbReference type="SUPFAM" id="SSF51735">
    <property type="entry name" value="NAD(P)-binding Rossmann-fold domains"/>
    <property type="match status" value="1"/>
</dbReference>
<dbReference type="EMBL" id="JALLPB020000216">
    <property type="protein sequence ID" value="KAL3812102.1"/>
    <property type="molecule type" value="Genomic_DNA"/>
</dbReference>
<dbReference type="PRINTS" id="PR00080">
    <property type="entry name" value="SDRFAMILY"/>
</dbReference>
<evidence type="ECO:0000256" key="2">
    <source>
        <dbReference type="ARBA" id="ARBA00023002"/>
    </source>
</evidence>
<dbReference type="InterPro" id="IPR020904">
    <property type="entry name" value="Sc_DH/Rdtase_CS"/>
</dbReference>
<evidence type="ECO:0000313" key="7">
    <source>
        <dbReference type="Proteomes" id="UP001530377"/>
    </source>
</evidence>
<proteinExistence type="inferred from homology"/>
<feature type="signal peptide" evidence="5">
    <location>
        <begin position="1"/>
        <end position="25"/>
    </location>
</feature>
<dbReference type="PROSITE" id="PS00061">
    <property type="entry name" value="ADH_SHORT"/>
    <property type="match status" value="1"/>
</dbReference>
<evidence type="ECO:0000256" key="1">
    <source>
        <dbReference type="ARBA" id="ARBA00006484"/>
    </source>
</evidence>
<feature type="compositionally biased region" description="Acidic residues" evidence="4">
    <location>
        <begin position="63"/>
        <end position="83"/>
    </location>
</feature>
<accession>A0ABD3RGC7</accession>
<name>A0ABD3RGC7_9STRA</name>
<comment type="caution">
    <text evidence="6">The sequence shown here is derived from an EMBL/GenBank/DDBJ whole genome shotgun (WGS) entry which is preliminary data.</text>
</comment>
<dbReference type="Gene3D" id="3.40.50.720">
    <property type="entry name" value="NAD(P)-binding Rossmann-like Domain"/>
    <property type="match status" value="1"/>
</dbReference>
<dbReference type="InterPro" id="IPR002347">
    <property type="entry name" value="SDR_fam"/>
</dbReference>
<evidence type="ECO:0000256" key="5">
    <source>
        <dbReference type="SAM" id="SignalP"/>
    </source>
</evidence>
<keyword evidence="2" id="KW-0560">Oxidoreductase</keyword>
<protein>
    <submittedName>
        <fullName evidence="6">Uncharacterized protein</fullName>
    </submittedName>
</protein>
<dbReference type="CDD" id="cd05233">
    <property type="entry name" value="SDR_c"/>
    <property type="match status" value="1"/>
</dbReference>
<feature type="compositionally biased region" description="Basic and acidic residues" evidence="4">
    <location>
        <begin position="421"/>
        <end position="435"/>
    </location>
</feature>